<organism evidence="2 3">
    <name type="scientific">Lithocarpus litseifolius</name>
    <dbReference type="NCBI Taxonomy" id="425828"/>
    <lineage>
        <taxon>Eukaryota</taxon>
        <taxon>Viridiplantae</taxon>
        <taxon>Streptophyta</taxon>
        <taxon>Embryophyta</taxon>
        <taxon>Tracheophyta</taxon>
        <taxon>Spermatophyta</taxon>
        <taxon>Magnoliopsida</taxon>
        <taxon>eudicotyledons</taxon>
        <taxon>Gunneridae</taxon>
        <taxon>Pentapetalae</taxon>
        <taxon>rosids</taxon>
        <taxon>fabids</taxon>
        <taxon>Fagales</taxon>
        <taxon>Fagaceae</taxon>
        <taxon>Lithocarpus</taxon>
    </lineage>
</organism>
<sequence>MSEDLWGEVPRVNTATEFGLPLLLLKRSKSLMTWSTFFICLTVALDSSPLKMAIRYSKEMYSRIKGMKNEPLSQLVANPKRRKLYDEKGDTMVLGESLRLTIDYLNSEEKVMVANSRLKSVEAESSKLRKDLIEAMDETDKAKEKIKELSEALRVKKMLVIQKDEEIQAALLRIDAEGEKFIQYYKGFELLCRWMMKHHNQAVDFSNLYFEAKVLVDEAKEQQETTTTAVGERDAIDARRADLG</sequence>
<reference evidence="2 3" key="1">
    <citation type="submission" date="2024-01" db="EMBL/GenBank/DDBJ databases">
        <title>A telomere-to-telomere, gap-free genome of sweet tea (Lithocarpus litseifolius).</title>
        <authorList>
            <person name="Zhou J."/>
        </authorList>
    </citation>
    <scope>NUCLEOTIDE SEQUENCE [LARGE SCALE GENOMIC DNA]</scope>
    <source>
        <strain evidence="2">Zhou-2022a</strain>
        <tissue evidence="2">Leaf</tissue>
    </source>
</reference>
<dbReference type="AlphaFoldDB" id="A0AAW2DBL2"/>
<dbReference type="Proteomes" id="UP001459277">
    <property type="component" value="Unassembled WGS sequence"/>
</dbReference>
<proteinExistence type="predicted"/>
<keyword evidence="1" id="KW-0175">Coiled coil</keyword>
<evidence type="ECO:0000313" key="3">
    <source>
        <dbReference type="Proteomes" id="UP001459277"/>
    </source>
</evidence>
<name>A0AAW2DBL2_9ROSI</name>
<gene>
    <name evidence="2" type="ORF">SO802_009136</name>
</gene>
<comment type="caution">
    <text evidence="2">The sequence shown here is derived from an EMBL/GenBank/DDBJ whole genome shotgun (WGS) entry which is preliminary data.</text>
</comment>
<accession>A0AAW2DBL2</accession>
<protein>
    <submittedName>
        <fullName evidence="2">Uncharacterized protein</fullName>
    </submittedName>
</protein>
<keyword evidence="3" id="KW-1185">Reference proteome</keyword>
<evidence type="ECO:0000256" key="1">
    <source>
        <dbReference type="SAM" id="Coils"/>
    </source>
</evidence>
<evidence type="ECO:0000313" key="2">
    <source>
        <dbReference type="EMBL" id="KAL0007634.1"/>
    </source>
</evidence>
<dbReference type="EMBL" id="JAZDWU010000003">
    <property type="protein sequence ID" value="KAL0007634.1"/>
    <property type="molecule type" value="Genomic_DNA"/>
</dbReference>
<feature type="coiled-coil region" evidence="1">
    <location>
        <begin position="118"/>
        <end position="152"/>
    </location>
</feature>